<evidence type="ECO:0000313" key="1">
    <source>
        <dbReference type="EMBL" id="CAG8742286.1"/>
    </source>
</evidence>
<gene>
    <name evidence="1" type="ORF">CPELLU_LOCUS14160</name>
</gene>
<dbReference type="OrthoDB" id="2441908at2759"/>
<sequence length="205" mass="23276">MDWKNKSLLQHIELTNVASFKNDESTAVESINKNQPTVLKPVCLSNKTFHSSARTETVDLHLNTTRQYLHLVKNQQFTKMYASQLLSESLGKEHAILPKLPHSVRKIVPVTYDETPFYANDGMYKVWGSKNESMLRNKSQGLSMHVSDFICQSIGCLKLSEYDRHINDLLPDDSILNLNIPKPVLLSIQVQIGMVDGHVMTLLIK</sequence>
<accession>A0A9N9NKK7</accession>
<dbReference type="EMBL" id="CAJVQA010016318">
    <property type="protein sequence ID" value="CAG8742286.1"/>
    <property type="molecule type" value="Genomic_DNA"/>
</dbReference>
<reference evidence="1" key="1">
    <citation type="submission" date="2021-06" db="EMBL/GenBank/DDBJ databases">
        <authorList>
            <person name="Kallberg Y."/>
            <person name="Tangrot J."/>
            <person name="Rosling A."/>
        </authorList>
    </citation>
    <scope>NUCLEOTIDE SEQUENCE</scope>
    <source>
        <strain evidence="1">FL966</strain>
    </source>
</reference>
<keyword evidence="2" id="KW-1185">Reference proteome</keyword>
<dbReference type="AlphaFoldDB" id="A0A9N9NKK7"/>
<organism evidence="1 2">
    <name type="scientific">Cetraspora pellucida</name>
    <dbReference type="NCBI Taxonomy" id="1433469"/>
    <lineage>
        <taxon>Eukaryota</taxon>
        <taxon>Fungi</taxon>
        <taxon>Fungi incertae sedis</taxon>
        <taxon>Mucoromycota</taxon>
        <taxon>Glomeromycotina</taxon>
        <taxon>Glomeromycetes</taxon>
        <taxon>Diversisporales</taxon>
        <taxon>Gigasporaceae</taxon>
        <taxon>Cetraspora</taxon>
    </lineage>
</organism>
<proteinExistence type="predicted"/>
<comment type="caution">
    <text evidence="1">The sequence shown here is derived from an EMBL/GenBank/DDBJ whole genome shotgun (WGS) entry which is preliminary data.</text>
</comment>
<dbReference type="Proteomes" id="UP000789759">
    <property type="component" value="Unassembled WGS sequence"/>
</dbReference>
<protein>
    <submittedName>
        <fullName evidence="1">333_t:CDS:1</fullName>
    </submittedName>
</protein>
<evidence type="ECO:0000313" key="2">
    <source>
        <dbReference type="Proteomes" id="UP000789759"/>
    </source>
</evidence>
<name>A0A9N9NKK7_9GLOM</name>